<keyword evidence="4" id="KW-0804">Transcription</keyword>
<evidence type="ECO:0000313" key="7">
    <source>
        <dbReference type="Proteomes" id="UP000076865"/>
    </source>
</evidence>
<gene>
    <name evidence="6" type="ORF">GFC30_1940</name>
</gene>
<protein>
    <submittedName>
        <fullName evidence="6">Bacterial regulatory helix-turn-helix, lysR family protein</fullName>
    </submittedName>
</protein>
<evidence type="ECO:0000313" key="6">
    <source>
        <dbReference type="EMBL" id="ANB59363.1"/>
    </source>
</evidence>
<dbReference type="PATRIC" id="fig|294699.3.peg.1989"/>
<keyword evidence="2" id="KW-0805">Transcription regulation</keyword>
<accession>A0A160F1R9</accession>
<dbReference type="KEGG" id="aamy:GFC30_1940"/>
<dbReference type="AlphaFoldDB" id="A0A160F1R9"/>
<dbReference type="PRINTS" id="PR00039">
    <property type="entry name" value="HTHLYSR"/>
</dbReference>
<dbReference type="InterPro" id="IPR000847">
    <property type="entry name" value="LysR_HTH_N"/>
</dbReference>
<evidence type="ECO:0000259" key="5">
    <source>
        <dbReference type="PROSITE" id="PS50931"/>
    </source>
</evidence>
<comment type="similarity">
    <text evidence="1">Belongs to the LysR transcriptional regulatory family.</text>
</comment>
<keyword evidence="7" id="KW-1185">Reference proteome</keyword>
<dbReference type="SUPFAM" id="SSF53850">
    <property type="entry name" value="Periplasmic binding protein-like II"/>
    <property type="match status" value="1"/>
</dbReference>
<dbReference type="InterPro" id="IPR036388">
    <property type="entry name" value="WH-like_DNA-bd_sf"/>
</dbReference>
<dbReference type="PROSITE" id="PS50931">
    <property type="entry name" value="HTH_LYSR"/>
    <property type="match status" value="1"/>
</dbReference>
<proteinExistence type="inferred from homology"/>
<dbReference type="PANTHER" id="PTHR30419">
    <property type="entry name" value="HTH-TYPE TRANSCRIPTIONAL REGULATOR YBHD"/>
    <property type="match status" value="1"/>
</dbReference>
<organism evidence="6 7">
    <name type="scientific">Anoxybacteroides amylolyticum</name>
    <dbReference type="NCBI Taxonomy" id="294699"/>
    <lineage>
        <taxon>Bacteria</taxon>
        <taxon>Bacillati</taxon>
        <taxon>Bacillota</taxon>
        <taxon>Bacilli</taxon>
        <taxon>Bacillales</taxon>
        <taxon>Anoxybacillaceae</taxon>
        <taxon>Anoxybacteroides</taxon>
    </lineage>
</organism>
<dbReference type="CDD" id="cd05466">
    <property type="entry name" value="PBP2_LTTR_substrate"/>
    <property type="match status" value="1"/>
</dbReference>
<dbReference type="Gene3D" id="3.40.190.290">
    <property type="match status" value="1"/>
</dbReference>
<dbReference type="GO" id="GO:0003700">
    <property type="term" value="F:DNA-binding transcription factor activity"/>
    <property type="evidence" value="ECO:0007669"/>
    <property type="project" value="InterPro"/>
</dbReference>
<dbReference type="InterPro" id="IPR005119">
    <property type="entry name" value="LysR_subst-bd"/>
</dbReference>
<dbReference type="Proteomes" id="UP000076865">
    <property type="component" value="Chromosome"/>
</dbReference>
<evidence type="ECO:0000256" key="3">
    <source>
        <dbReference type="ARBA" id="ARBA00023125"/>
    </source>
</evidence>
<feature type="domain" description="HTH lysR-type" evidence="5">
    <location>
        <begin position="1"/>
        <end position="58"/>
    </location>
</feature>
<dbReference type="GO" id="GO:0003677">
    <property type="term" value="F:DNA binding"/>
    <property type="evidence" value="ECO:0007669"/>
    <property type="project" value="UniProtKB-KW"/>
</dbReference>
<reference evidence="6 7" key="1">
    <citation type="journal article" date="2006" name="Syst. Appl. Microbiol.">
        <title>Anoxybacillus amylolyticus sp. nov., a thermophilic amylase producing bacterium isolated from Mount Rittmann (Antarctica).</title>
        <authorList>
            <person name="Poli A."/>
            <person name="Esposito E."/>
            <person name="Lama L."/>
            <person name="Orlando P."/>
            <person name="Nicolaus G."/>
            <person name="de Appolonia F."/>
            <person name="Gambacorta A."/>
            <person name="Nicolaus B."/>
        </authorList>
    </citation>
    <scope>NUCLEOTIDE SEQUENCE [LARGE SCALE GENOMIC DNA]</scope>
    <source>
        <strain evidence="6 7">DSM 15939</strain>
    </source>
</reference>
<dbReference type="RefSeq" id="WP_066324749.1">
    <property type="nucleotide sequence ID" value="NZ_CP015438.1"/>
</dbReference>
<dbReference type="FunFam" id="1.10.10.10:FF:000001">
    <property type="entry name" value="LysR family transcriptional regulator"/>
    <property type="match status" value="1"/>
</dbReference>
<dbReference type="InterPro" id="IPR036390">
    <property type="entry name" value="WH_DNA-bd_sf"/>
</dbReference>
<dbReference type="OrthoDB" id="63123at2"/>
<dbReference type="GO" id="GO:0005829">
    <property type="term" value="C:cytosol"/>
    <property type="evidence" value="ECO:0007669"/>
    <property type="project" value="TreeGrafter"/>
</dbReference>
<dbReference type="PANTHER" id="PTHR30419:SF24">
    <property type="entry name" value="HTH-TYPE TRANSCRIPTIONAL REGULATOR CZCR"/>
    <property type="match status" value="1"/>
</dbReference>
<dbReference type="InterPro" id="IPR050950">
    <property type="entry name" value="HTH-type_LysR_regulators"/>
</dbReference>
<evidence type="ECO:0000256" key="1">
    <source>
        <dbReference type="ARBA" id="ARBA00009437"/>
    </source>
</evidence>
<name>A0A160F1R9_9BACL</name>
<dbReference type="Pfam" id="PF00126">
    <property type="entry name" value="HTH_1"/>
    <property type="match status" value="1"/>
</dbReference>
<evidence type="ECO:0000256" key="4">
    <source>
        <dbReference type="ARBA" id="ARBA00023163"/>
    </source>
</evidence>
<dbReference type="Pfam" id="PF03466">
    <property type="entry name" value="LysR_substrate"/>
    <property type="match status" value="1"/>
</dbReference>
<evidence type="ECO:0000256" key="2">
    <source>
        <dbReference type="ARBA" id="ARBA00023015"/>
    </source>
</evidence>
<keyword evidence="3" id="KW-0238">DNA-binding</keyword>
<dbReference type="SUPFAM" id="SSF46785">
    <property type="entry name" value="Winged helix' DNA-binding domain"/>
    <property type="match status" value="1"/>
</dbReference>
<sequence length="304" mass="34574">MSLTKLEVFEKVVEVGSVSKAAEALGLTQSAVSHALASLEAEWGFSLLQRDRSGVRLTSNGAHMLKYVREVLHWHEQLKQQVAAINGLEWGTVRIGTFTSVSSQWLPPMIQTFRTAHPSIHMKWFEGDYEEIHHWIVNGIVDFGFLSLSASKTLDTIPLKKDPIVCVVPINHPFSNQQTVTLSQIEREAFIMPKWGSDHDVRRILKENRLTPNIQYEIVEEQAIMAMVECGLGISILPKMAIYRPPEHIRLIEIEGDHYRTIGIAATSFSHLSPAAKTFIRCLFEWLNEQGMLDFPIERRFMLT</sequence>
<dbReference type="EMBL" id="CP015438">
    <property type="protein sequence ID" value="ANB59363.1"/>
    <property type="molecule type" value="Genomic_DNA"/>
</dbReference>
<dbReference type="Gene3D" id="1.10.10.10">
    <property type="entry name" value="Winged helix-like DNA-binding domain superfamily/Winged helix DNA-binding domain"/>
    <property type="match status" value="1"/>
</dbReference>